<feature type="region of interest" description="Disordered" evidence="1">
    <location>
        <begin position="383"/>
        <end position="461"/>
    </location>
</feature>
<dbReference type="AlphaFoldDB" id="A0AAD9VLV5"/>
<keyword evidence="3" id="KW-1185">Reference proteome</keyword>
<gene>
    <name evidence="2" type="ORF">KPH14_003242</name>
</gene>
<evidence type="ECO:0000313" key="3">
    <source>
        <dbReference type="Proteomes" id="UP001258017"/>
    </source>
</evidence>
<comment type="caution">
    <text evidence="2">The sequence shown here is derived from an EMBL/GenBank/DDBJ whole genome shotgun (WGS) entry which is preliminary data.</text>
</comment>
<accession>A0AAD9VLV5</accession>
<dbReference type="Proteomes" id="UP001258017">
    <property type="component" value="Unassembled WGS sequence"/>
</dbReference>
<feature type="compositionally biased region" description="Basic and acidic residues" evidence="1">
    <location>
        <begin position="114"/>
        <end position="149"/>
    </location>
</feature>
<feature type="region of interest" description="Disordered" evidence="1">
    <location>
        <begin position="51"/>
        <end position="71"/>
    </location>
</feature>
<organism evidence="2 3">
    <name type="scientific">Odynerus spinipes</name>
    <dbReference type="NCBI Taxonomy" id="1348599"/>
    <lineage>
        <taxon>Eukaryota</taxon>
        <taxon>Metazoa</taxon>
        <taxon>Ecdysozoa</taxon>
        <taxon>Arthropoda</taxon>
        <taxon>Hexapoda</taxon>
        <taxon>Insecta</taxon>
        <taxon>Pterygota</taxon>
        <taxon>Neoptera</taxon>
        <taxon>Endopterygota</taxon>
        <taxon>Hymenoptera</taxon>
        <taxon>Apocrita</taxon>
        <taxon>Aculeata</taxon>
        <taxon>Vespoidea</taxon>
        <taxon>Vespidae</taxon>
        <taxon>Eumeninae</taxon>
        <taxon>Odynerus</taxon>
    </lineage>
</organism>
<name>A0AAD9VLV5_9HYME</name>
<evidence type="ECO:0000313" key="2">
    <source>
        <dbReference type="EMBL" id="KAK2579378.1"/>
    </source>
</evidence>
<sequence>MSIYSVDSLEDIDCDLKINDALNESHTTTSLQQSKTSIKSHSEEPFYLIHGSSLSPPLNDDGEGSNETVQNCSRDRKTKTLGARNAIIARGGLANASRRLESTTTTTTTTTKTKTKDEAGENERKKKEAEVEEKQGNVHRREGWKKEANERTKKSIADEAAVEVTMKADKKLTNVFLLTLNSRIFKKPEVSYLEVHRRKSHPPRYKHIVRSPEGSTLSIYGDSQREELNTEEESSRISCSSRDDQSELSFYRRLIERSATRLPRTSRSCETVQDRSRRITVNSPKSSNNFPGIQTPFKSSASESKLSKKPTYKPYTIEDYRSLPVPKPDRSLGPDKDEILAKREWLMRRRSYGDSVSERNRQQIVHTAQSFKSRRIAPRKCFLPSLKHRDTETKISMNSSTGKMENGRSCSERRNRSAKFAKSKESVPTSSSLSSSSFSRKLNSSRRIKKQRKLTNRGTASNSTDVFEDSYLDSLRQRHLREKELVDKLIKHATSI</sequence>
<feature type="region of interest" description="Disordered" evidence="1">
    <location>
        <begin position="97"/>
        <end position="149"/>
    </location>
</feature>
<reference evidence="2" key="2">
    <citation type="journal article" date="2023" name="Commun. Biol.">
        <title>Intrasexual cuticular hydrocarbon dimorphism in a wasp sheds light on hydrocarbon biosynthesis genes in Hymenoptera.</title>
        <authorList>
            <person name="Moris V.C."/>
            <person name="Podsiadlowski L."/>
            <person name="Martin S."/>
            <person name="Oeyen J.P."/>
            <person name="Donath A."/>
            <person name="Petersen M."/>
            <person name="Wilbrandt J."/>
            <person name="Misof B."/>
            <person name="Liedtke D."/>
            <person name="Thamm M."/>
            <person name="Scheiner R."/>
            <person name="Schmitt T."/>
            <person name="Niehuis O."/>
        </authorList>
    </citation>
    <scope>NUCLEOTIDE SEQUENCE</scope>
    <source>
        <strain evidence="2">GBR_01_08_01A</strain>
    </source>
</reference>
<feature type="compositionally biased region" description="Polar residues" evidence="1">
    <location>
        <begin position="394"/>
        <end position="403"/>
    </location>
</feature>
<dbReference type="EMBL" id="JAIFRP010000090">
    <property type="protein sequence ID" value="KAK2579378.1"/>
    <property type="molecule type" value="Genomic_DNA"/>
</dbReference>
<feature type="compositionally biased region" description="Low complexity" evidence="1">
    <location>
        <begin position="103"/>
        <end position="112"/>
    </location>
</feature>
<feature type="compositionally biased region" description="Polar residues" evidence="1">
    <location>
        <begin position="279"/>
        <end position="292"/>
    </location>
</feature>
<protein>
    <submittedName>
        <fullName evidence="2">Uncharacterized protein</fullName>
    </submittedName>
</protein>
<feature type="region of interest" description="Disordered" evidence="1">
    <location>
        <begin position="262"/>
        <end position="310"/>
    </location>
</feature>
<feature type="compositionally biased region" description="Low complexity" evidence="1">
    <location>
        <begin position="426"/>
        <end position="442"/>
    </location>
</feature>
<proteinExistence type="predicted"/>
<feature type="compositionally biased region" description="Basic residues" evidence="1">
    <location>
        <begin position="443"/>
        <end position="455"/>
    </location>
</feature>
<evidence type="ECO:0000256" key="1">
    <source>
        <dbReference type="SAM" id="MobiDB-lite"/>
    </source>
</evidence>
<reference evidence="2" key="1">
    <citation type="submission" date="2021-08" db="EMBL/GenBank/DDBJ databases">
        <authorList>
            <person name="Misof B."/>
            <person name="Oliver O."/>
            <person name="Podsiadlowski L."/>
            <person name="Donath A."/>
            <person name="Peters R."/>
            <person name="Mayer C."/>
            <person name="Rust J."/>
            <person name="Gunkel S."/>
            <person name="Lesny P."/>
            <person name="Martin S."/>
            <person name="Oeyen J.P."/>
            <person name="Petersen M."/>
            <person name="Panagiotis P."/>
            <person name="Wilbrandt J."/>
            <person name="Tanja T."/>
        </authorList>
    </citation>
    <scope>NUCLEOTIDE SEQUENCE</scope>
    <source>
        <strain evidence="2">GBR_01_08_01A</strain>
        <tissue evidence="2">Thorax + abdomen</tissue>
    </source>
</reference>